<keyword evidence="4" id="KW-0378">Hydrolase</keyword>
<comment type="subcellular location">
    <subcellularLocation>
        <location evidence="1">Membrane</location>
        <topology evidence="1">Single-pass membrane protein</topology>
    </subcellularLocation>
</comment>
<accession>A0A6S6SL49</accession>
<keyword evidence="4" id="KW-0645">Protease</keyword>
<dbReference type="EMBL" id="CACVAZ010000027">
    <property type="protein sequence ID" value="CAA6805906.1"/>
    <property type="molecule type" value="Genomic_DNA"/>
</dbReference>
<feature type="non-terminal residue" evidence="4">
    <location>
        <position position="1"/>
    </location>
</feature>
<evidence type="ECO:0000259" key="3">
    <source>
        <dbReference type="SMART" id="SM00244"/>
    </source>
</evidence>
<dbReference type="GO" id="GO:0005886">
    <property type="term" value="C:plasma membrane"/>
    <property type="evidence" value="ECO:0007669"/>
    <property type="project" value="UniProtKB-ARBA"/>
</dbReference>
<sequence>NIIVPYVDDVRQRISTRDIIMDIPQQEVITKDNAVIRTNAIAFVRVTNPKDALYGVEDFKLAIANLIMTTLRSIIGEMKLDEALSNRESIKARLKENIIDDVADWGVTVKSVEIQDINPSGSMQDSMERQAAAERERRAIETTAEGNKNAAILEAQGKLEAAKLEAEAQVALANASAQALEMIADATEGKELSAMFLLGDRYINSLENMSKSPNSKFVVYPADIQATIKGMLGNVFTK</sequence>
<comment type="similarity">
    <text evidence="2">Belongs to the band 7/mec-2 family.</text>
</comment>
<dbReference type="Gene3D" id="3.30.479.30">
    <property type="entry name" value="Band 7 domain"/>
    <property type="match status" value="1"/>
</dbReference>
<feature type="domain" description="Band 7" evidence="3">
    <location>
        <begin position="1"/>
        <end position="131"/>
    </location>
</feature>
<reference evidence="4" key="1">
    <citation type="submission" date="2020-01" db="EMBL/GenBank/DDBJ databases">
        <authorList>
            <person name="Meier V. D."/>
            <person name="Meier V D."/>
        </authorList>
    </citation>
    <scope>NUCLEOTIDE SEQUENCE</scope>
    <source>
        <strain evidence="4">HLG_WM_MAG_02</strain>
    </source>
</reference>
<dbReference type="GO" id="GO:0098552">
    <property type="term" value="C:side of membrane"/>
    <property type="evidence" value="ECO:0007669"/>
    <property type="project" value="UniProtKB-ARBA"/>
</dbReference>
<dbReference type="AlphaFoldDB" id="A0A6S6SL49"/>
<name>A0A6S6SL49_9BACT</name>
<dbReference type="PRINTS" id="PR00721">
    <property type="entry name" value="STOMATIN"/>
</dbReference>
<protein>
    <submittedName>
        <fullName evidence="4">Stomatin/prohibitin-family membrane protease subunit YbbK</fullName>
    </submittedName>
</protein>
<dbReference type="SUPFAM" id="SSF117892">
    <property type="entry name" value="Band 7/SPFH domain"/>
    <property type="match status" value="1"/>
</dbReference>
<dbReference type="InterPro" id="IPR001107">
    <property type="entry name" value="Band_7"/>
</dbReference>
<organism evidence="4">
    <name type="scientific">uncultured Sulfurovum sp</name>
    <dbReference type="NCBI Taxonomy" id="269237"/>
    <lineage>
        <taxon>Bacteria</taxon>
        <taxon>Pseudomonadati</taxon>
        <taxon>Campylobacterota</taxon>
        <taxon>Epsilonproteobacteria</taxon>
        <taxon>Campylobacterales</taxon>
        <taxon>Sulfurovaceae</taxon>
        <taxon>Sulfurovum</taxon>
        <taxon>environmental samples</taxon>
    </lineage>
</organism>
<dbReference type="PANTHER" id="PTHR43327:SF10">
    <property type="entry name" value="STOMATIN-LIKE PROTEIN 2, MITOCHONDRIAL"/>
    <property type="match status" value="1"/>
</dbReference>
<proteinExistence type="inferred from homology"/>
<dbReference type="InterPro" id="IPR050710">
    <property type="entry name" value="Band7/mec-2_domain"/>
</dbReference>
<dbReference type="GO" id="GO:0008233">
    <property type="term" value="F:peptidase activity"/>
    <property type="evidence" value="ECO:0007669"/>
    <property type="project" value="UniProtKB-KW"/>
</dbReference>
<evidence type="ECO:0000256" key="1">
    <source>
        <dbReference type="ARBA" id="ARBA00004167"/>
    </source>
</evidence>
<evidence type="ECO:0000256" key="2">
    <source>
        <dbReference type="ARBA" id="ARBA00008164"/>
    </source>
</evidence>
<dbReference type="FunFam" id="3.30.479.30:FF:000004">
    <property type="entry name" value="Putative membrane protease family, stomatin"/>
    <property type="match status" value="1"/>
</dbReference>
<dbReference type="Pfam" id="PF01145">
    <property type="entry name" value="Band_7"/>
    <property type="match status" value="1"/>
</dbReference>
<dbReference type="GO" id="GO:0006508">
    <property type="term" value="P:proteolysis"/>
    <property type="evidence" value="ECO:0007669"/>
    <property type="project" value="UniProtKB-KW"/>
</dbReference>
<gene>
    <name evidence="4" type="ORF">HELGO_WM32466</name>
</gene>
<dbReference type="InterPro" id="IPR001972">
    <property type="entry name" value="Stomatin_HflK_fam"/>
</dbReference>
<dbReference type="PANTHER" id="PTHR43327">
    <property type="entry name" value="STOMATIN-LIKE PROTEIN 2, MITOCHONDRIAL"/>
    <property type="match status" value="1"/>
</dbReference>
<evidence type="ECO:0000313" key="4">
    <source>
        <dbReference type="EMBL" id="CAA6805906.1"/>
    </source>
</evidence>
<dbReference type="InterPro" id="IPR036013">
    <property type="entry name" value="Band_7/SPFH_dom_sf"/>
</dbReference>
<dbReference type="CDD" id="cd08829">
    <property type="entry name" value="SPFH_paraslipin"/>
    <property type="match status" value="1"/>
</dbReference>
<dbReference type="SMART" id="SM00244">
    <property type="entry name" value="PHB"/>
    <property type="match status" value="1"/>
</dbReference>